<dbReference type="EMBL" id="KQ976418">
    <property type="protein sequence ID" value="KYM89488.1"/>
    <property type="molecule type" value="Genomic_DNA"/>
</dbReference>
<proteinExistence type="predicted"/>
<feature type="compositionally biased region" description="Basic and acidic residues" evidence="1">
    <location>
        <begin position="139"/>
        <end position="151"/>
    </location>
</feature>
<dbReference type="Proteomes" id="UP000078540">
    <property type="component" value="Unassembled WGS sequence"/>
</dbReference>
<evidence type="ECO:0000313" key="3">
    <source>
        <dbReference type="Proteomes" id="UP000078540"/>
    </source>
</evidence>
<accession>A0A195BSZ5</accession>
<organism evidence="2 3">
    <name type="scientific">Atta colombica</name>
    <dbReference type="NCBI Taxonomy" id="520822"/>
    <lineage>
        <taxon>Eukaryota</taxon>
        <taxon>Metazoa</taxon>
        <taxon>Ecdysozoa</taxon>
        <taxon>Arthropoda</taxon>
        <taxon>Hexapoda</taxon>
        <taxon>Insecta</taxon>
        <taxon>Pterygota</taxon>
        <taxon>Neoptera</taxon>
        <taxon>Endopterygota</taxon>
        <taxon>Hymenoptera</taxon>
        <taxon>Apocrita</taxon>
        <taxon>Aculeata</taxon>
        <taxon>Formicoidea</taxon>
        <taxon>Formicidae</taxon>
        <taxon>Myrmicinae</taxon>
        <taxon>Atta</taxon>
    </lineage>
</organism>
<protein>
    <submittedName>
        <fullName evidence="2">Uncharacterized protein</fullName>
    </submittedName>
</protein>
<evidence type="ECO:0000256" key="1">
    <source>
        <dbReference type="SAM" id="MobiDB-lite"/>
    </source>
</evidence>
<evidence type="ECO:0000313" key="2">
    <source>
        <dbReference type="EMBL" id="KYM89488.1"/>
    </source>
</evidence>
<feature type="region of interest" description="Disordered" evidence="1">
    <location>
        <begin position="122"/>
        <end position="163"/>
    </location>
</feature>
<reference evidence="2 3" key="1">
    <citation type="submission" date="2015-09" db="EMBL/GenBank/DDBJ databases">
        <title>Atta colombica WGS genome.</title>
        <authorList>
            <person name="Nygaard S."/>
            <person name="Hu H."/>
            <person name="Boomsma J."/>
            <person name="Zhang G."/>
        </authorList>
    </citation>
    <scope>NUCLEOTIDE SEQUENCE [LARGE SCALE GENOMIC DNA]</scope>
    <source>
        <strain evidence="2">Treedump-2</strain>
        <tissue evidence="2">Whole body</tissue>
    </source>
</reference>
<keyword evidence="3" id="KW-1185">Reference proteome</keyword>
<dbReference type="AlphaFoldDB" id="A0A195BSZ5"/>
<sequence length="193" mass="21769">MSRSRCRYRVRFFERTFRVSVKSQNEGNPAFDREMDPIYWRYLVLCFVQSFVPWQIAATKSDIILEAFVPPGRKPMTPPKVDVSTAEASTSLVNNKSVALPTRSPRATGLAIVHSGCSSAKLTQGTSSELENEAEEEVTERGCRLAEDKPKQHGGRGNGNAREKFEIAAEAIAMREARQGDRDGWMGRRRRFQ</sequence>
<gene>
    <name evidence="2" type="ORF">ALC53_02327</name>
</gene>
<name>A0A195BSZ5_9HYME</name>